<feature type="signal peptide" evidence="1">
    <location>
        <begin position="1"/>
        <end position="28"/>
    </location>
</feature>
<evidence type="ECO:0008006" key="4">
    <source>
        <dbReference type="Google" id="ProtNLM"/>
    </source>
</evidence>
<dbReference type="Proteomes" id="UP000292695">
    <property type="component" value="Unassembled WGS sequence"/>
</dbReference>
<dbReference type="RefSeq" id="WP_131296285.1">
    <property type="nucleotide sequence ID" value="NZ_SJKA01000026.1"/>
</dbReference>
<evidence type="ECO:0000313" key="2">
    <source>
        <dbReference type="EMBL" id="TCC17228.1"/>
    </source>
</evidence>
<accession>A0A4R0HWT9</accession>
<keyword evidence="3" id="KW-1185">Reference proteome</keyword>
<keyword evidence="1" id="KW-0732">Signal</keyword>
<evidence type="ECO:0000256" key="1">
    <source>
        <dbReference type="SAM" id="SignalP"/>
    </source>
</evidence>
<evidence type="ECO:0000313" key="3">
    <source>
        <dbReference type="Proteomes" id="UP000292695"/>
    </source>
</evidence>
<proteinExistence type="predicted"/>
<dbReference type="EMBL" id="SJKA01000026">
    <property type="protein sequence ID" value="TCC17228.1"/>
    <property type="molecule type" value="Genomic_DNA"/>
</dbReference>
<dbReference type="OrthoDB" id="4325857at2"/>
<comment type="caution">
    <text evidence="2">The sequence shown here is derived from an EMBL/GenBank/DDBJ whole genome shotgun (WGS) entry which is preliminary data.</text>
</comment>
<reference evidence="2 3" key="1">
    <citation type="submission" date="2019-02" db="EMBL/GenBank/DDBJ databases">
        <title>Kribbella capetownensis sp. nov. and Kribbella speibonae sp. nov., isolated from soil.</title>
        <authorList>
            <person name="Curtis S.M."/>
            <person name="Norton I."/>
            <person name="Everest G.J."/>
            <person name="Meyers P.R."/>
        </authorList>
    </citation>
    <scope>NUCLEOTIDE SEQUENCE [LARGE SCALE GENOMIC DNA]</scope>
    <source>
        <strain evidence="2 3">DSM 27082</strain>
    </source>
</reference>
<gene>
    <name evidence="2" type="ORF">E0H50_39525</name>
</gene>
<name>A0A4R0HWT9_9ACTN</name>
<dbReference type="AlphaFoldDB" id="A0A4R0HWT9"/>
<protein>
    <recommendedName>
        <fullName evidence="4">Peptidase inhibitor family I36 protein</fullName>
    </recommendedName>
</protein>
<sequence>MRKFAMTAAGIAAAVIGTGVALAPTAGAATDAAEATMGTTATCPSGAVCLQEPNGSILSKNIWYSYGAHNLSNVVGKKVLWNNQTGGAGFQICKGYNGTNCYPVARYTGPSVPYDFTPINSIVLVK</sequence>
<organism evidence="2 3">
    <name type="scientific">Kribbella sindirgiensis</name>
    <dbReference type="NCBI Taxonomy" id="1124744"/>
    <lineage>
        <taxon>Bacteria</taxon>
        <taxon>Bacillati</taxon>
        <taxon>Actinomycetota</taxon>
        <taxon>Actinomycetes</taxon>
        <taxon>Propionibacteriales</taxon>
        <taxon>Kribbellaceae</taxon>
        <taxon>Kribbella</taxon>
    </lineage>
</organism>
<feature type="chain" id="PRO_5020742914" description="Peptidase inhibitor family I36 protein" evidence="1">
    <location>
        <begin position="29"/>
        <end position="126"/>
    </location>
</feature>